<dbReference type="KEGG" id="dfg:B0537_11580"/>
<feature type="binding site" evidence="7">
    <location>
        <position position="45"/>
    </location>
    <ligand>
        <name>S-adenosyl-L-methionine</name>
        <dbReference type="ChEBI" id="CHEBI:59789"/>
    </ligand>
</feature>
<dbReference type="Proteomes" id="UP000189464">
    <property type="component" value="Chromosome"/>
</dbReference>
<dbReference type="InterPro" id="IPR020596">
    <property type="entry name" value="rRNA_Ade_Mease_Trfase_CS"/>
</dbReference>
<feature type="binding site" evidence="7">
    <location>
        <position position="66"/>
    </location>
    <ligand>
        <name>S-adenosyl-L-methionine</name>
        <dbReference type="ChEBI" id="CHEBI:59789"/>
    </ligand>
</feature>
<dbReference type="OrthoDB" id="9786598at2"/>
<dbReference type="Pfam" id="PF00398">
    <property type="entry name" value="RrnaAD"/>
    <property type="match status" value="1"/>
</dbReference>
<dbReference type="PROSITE" id="PS01131">
    <property type="entry name" value="RRNA_A_DIMETH"/>
    <property type="match status" value="1"/>
</dbReference>
<dbReference type="GO" id="GO:0000179">
    <property type="term" value="F:rRNA (adenine-N6,N6-)-dimethyltransferase activity"/>
    <property type="evidence" value="ECO:0007669"/>
    <property type="project" value="UniProtKB-UniRule"/>
</dbReference>
<dbReference type="InterPro" id="IPR020598">
    <property type="entry name" value="rRNA_Ade_methylase_Trfase_N"/>
</dbReference>
<dbReference type="PROSITE" id="PS51689">
    <property type="entry name" value="SAM_RNA_A_N6_MT"/>
    <property type="match status" value="1"/>
</dbReference>
<keyword evidence="5 7" id="KW-0694">RNA-binding</keyword>
<feature type="binding site" evidence="7">
    <location>
        <position position="18"/>
    </location>
    <ligand>
        <name>S-adenosyl-L-methionine</name>
        <dbReference type="ChEBI" id="CHEBI:59789"/>
    </ligand>
</feature>
<dbReference type="AlphaFoldDB" id="A0A1S6IY08"/>
<accession>A0A1S6IY08</accession>
<keyword evidence="10" id="KW-1185">Reference proteome</keyword>
<evidence type="ECO:0000313" key="9">
    <source>
        <dbReference type="EMBL" id="AQS59663.1"/>
    </source>
</evidence>
<gene>
    <name evidence="9" type="ORF">B0537_11580</name>
</gene>
<evidence type="ECO:0000256" key="3">
    <source>
        <dbReference type="ARBA" id="ARBA00022679"/>
    </source>
</evidence>
<protein>
    <recommendedName>
        <fullName evidence="1">rRNA adenine N-6-methyltransferase</fullName>
    </recommendedName>
    <alternativeName>
        <fullName evidence="6">Macrolide-lincosamide-streptogramin B resistance protein</fullName>
    </alternativeName>
</protein>
<dbReference type="PANTHER" id="PTHR11727">
    <property type="entry name" value="DIMETHYLADENOSINE TRANSFERASE"/>
    <property type="match status" value="1"/>
</dbReference>
<dbReference type="RefSeq" id="WP_077714718.1">
    <property type="nucleotide sequence ID" value="NZ_CP019698.1"/>
</dbReference>
<dbReference type="CDD" id="cd02440">
    <property type="entry name" value="AdoMet_MTases"/>
    <property type="match status" value="1"/>
</dbReference>
<evidence type="ECO:0000313" key="10">
    <source>
        <dbReference type="Proteomes" id="UP000189464"/>
    </source>
</evidence>
<comment type="similarity">
    <text evidence="7">Belongs to the class I-like SAM-binding methyltransferase superfamily. rRNA adenine N(6)-methyltransferase family.</text>
</comment>
<dbReference type="InterPro" id="IPR023165">
    <property type="entry name" value="rRNA_Ade_diMease-like_C"/>
</dbReference>
<dbReference type="PANTHER" id="PTHR11727:SF7">
    <property type="entry name" value="DIMETHYLADENOSINE TRANSFERASE-RELATED"/>
    <property type="match status" value="1"/>
</dbReference>
<dbReference type="EMBL" id="CP019698">
    <property type="protein sequence ID" value="AQS59663.1"/>
    <property type="molecule type" value="Genomic_DNA"/>
</dbReference>
<evidence type="ECO:0000256" key="7">
    <source>
        <dbReference type="PROSITE-ProRule" id="PRU01026"/>
    </source>
</evidence>
<organism evidence="9 10">
    <name type="scientific">Desulforamulus ferrireducens</name>
    <dbReference type="NCBI Taxonomy" id="1833852"/>
    <lineage>
        <taxon>Bacteria</taxon>
        <taxon>Bacillati</taxon>
        <taxon>Bacillota</taxon>
        <taxon>Clostridia</taxon>
        <taxon>Eubacteriales</taxon>
        <taxon>Peptococcaceae</taxon>
        <taxon>Desulforamulus</taxon>
    </lineage>
</organism>
<evidence type="ECO:0000259" key="8">
    <source>
        <dbReference type="SMART" id="SM00650"/>
    </source>
</evidence>
<evidence type="ECO:0000256" key="1">
    <source>
        <dbReference type="ARBA" id="ARBA00016505"/>
    </source>
</evidence>
<proteinExistence type="inferred from homology"/>
<sequence>MPQNRKKGTTPPIWVSQNFLTSYKIINRIIRRTTLNKDDHVIEIGPGKGHITGILIQKCRKVSAIEIDGRLYNRLTAKFKDVKNIRIYHQDFMKWKLPQSEDYKVFSNIPFCFTTDIMRKLTECKNAPSEAWLTMEKGAAKRFMGKPSESLRSLLIKPRFDLDIAYYFSREDFHPKPGVDMVLLHLKKKSPPDIPANQWFAYEQFVSKALKYGFRCFFTSKQLSRAFRQAGVQNNITPAEILYVQWLCLFRCYWEHVLGRK</sequence>
<feature type="domain" description="Ribosomal RNA adenine methylase transferase N-terminal" evidence="8">
    <location>
        <begin position="25"/>
        <end position="190"/>
    </location>
</feature>
<dbReference type="InterPro" id="IPR029063">
    <property type="entry name" value="SAM-dependent_MTases_sf"/>
</dbReference>
<dbReference type="NCBIfam" id="NF000499">
    <property type="entry name" value="Erm23S_rRNA_broad"/>
    <property type="match status" value="1"/>
</dbReference>
<keyword evidence="3 7" id="KW-0808">Transferase</keyword>
<dbReference type="SMART" id="SM00650">
    <property type="entry name" value="rADc"/>
    <property type="match status" value="1"/>
</dbReference>
<evidence type="ECO:0000256" key="6">
    <source>
        <dbReference type="ARBA" id="ARBA00029941"/>
    </source>
</evidence>
<feature type="binding site" evidence="7">
    <location>
        <position position="91"/>
    </location>
    <ligand>
        <name>S-adenosyl-L-methionine</name>
        <dbReference type="ChEBI" id="CHEBI:59789"/>
    </ligand>
</feature>
<dbReference type="STRING" id="1833852.B0537_11580"/>
<keyword evidence="2 7" id="KW-0489">Methyltransferase</keyword>
<reference evidence="9 10" key="1">
    <citation type="journal article" date="2016" name="Int. J. Syst. Evol. Microbiol.">
        <title>Desulfotomaculum ferrireducens sp. nov., a moderately thermophilic sulfate-reducing and dissimilatory Fe(III)-reducing bacterium isolated from compost.</title>
        <authorList>
            <person name="Yang G."/>
            <person name="Guo J."/>
            <person name="Zhuang L."/>
            <person name="Yuan Y."/>
            <person name="Zhou S."/>
        </authorList>
    </citation>
    <scope>NUCLEOTIDE SEQUENCE [LARGE SCALE GENOMIC DNA]</scope>
    <source>
        <strain evidence="9 10">GSS09</strain>
    </source>
</reference>
<name>A0A1S6IY08_9FIRM</name>
<keyword evidence="4 7" id="KW-0949">S-adenosyl-L-methionine</keyword>
<evidence type="ECO:0000256" key="2">
    <source>
        <dbReference type="ARBA" id="ARBA00022603"/>
    </source>
</evidence>
<evidence type="ECO:0000256" key="4">
    <source>
        <dbReference type="ARBA" id="ARBA00022691"/>
    </source>
</evidence>
<feature type="binding site" evidence="7">
    <location>
        <position position="20"/>
    </location>
    <ligand>
        <name>S-adenosyl-L-methionine</name>
        <dbReference type="ChEBI" id="CHEBI:59789"/>
    </ligand>
</feature>
<dbReference type="GO" id="GO:0003723">
    <property type="term" value="F:RNA binding"/>
    <property type="evidence" value="ECO:0007669"/>
    <property type="project" value="UniProtKB-UniRule"/>
</dbReference>
<evidence type="ECO:0000256" key="5">
    <source>
        <dbReference type="ARBA" id="ARBA00022884"/>
    </source>
</evidence>
<feature type="binding site" evidence="7">
    <location>
        <position position="108"/>
    </location>
    <ligand>
        <name>S-adenosyl-L-methionine</name>
        <dbReference type="ChEBI" id="CHEBI:59789"/>
    </ligand>
</feature>
<dbReference type="InterPro" id="IPR001737">
    <property type="entry name" value="KsgA/Erm"/>
</dbReference>
<dbReference type="SUPFAM" id="SSF53335">
    <property type="entry name" value="S-adenosyl-L-methionine-dependent methyltransferases"/>
    <property type="match status" value="1"/>
</dbReference>
<dbReference type="Gene3D" id="3.40.50.150">
    <property type="entry name" value="Vaccinia Virus protein VP39"/>
    <property type="match status" value="1"/>
</dbReference>
<dbReference type="Gene3D" id="1.10.8.100">
    <property type="entry name" value="Ribosomal RNA adenine dimethylase-like, domain 2"/>
    <property type="match status" value="1"/>
</dbReference>